<proteinExistence type="predicted"/>
<protein>
    <recommendedName>
        <fullName evidence="9">EF-hand domain-containing protein</fullName>
    </recommendedName>
</protein>
<keyword evidence="2 8" id="KW-0812">Transmembrane</keyword>
<feature type="transmembrane region" description="Helical" evidence="8">
    <location>
        <begin position="227"/>
        <end position="251"/>
    </location>
</feature>
<gene>
    <name evidence="10" type="ORF">SNAT2548_LOCUS26987</name>
</gene>
<evidence type="ECO:0000256" key="8">
    <source>
        <dbReference type="SAM" id="Phobius"/>
    </source>
</evidence>
<sequence length="537" mass="60902">MAAGILSWDPFSICARETTDGLRQEELRELRGLKAALQKDRQEVRRLARALLRRPRLAKVTVRFKRAGSNRRVDMEGTANSEGRSITTSTWSDGCTPTPEPVSPRSIDVAVRQNVQGEPDSEQSPTSQESSERKGEDQDVTQLNSSGSSEPGCQWGLGMDSTCISGVVILLIVSSMILLAFEADSCARYGLHDIPDSFMWANLVVFLLFTLEMGFRLRRCPRPEVLLVLDMVVIFMQAVDVGVSLVARFAAGSEVRATAYLRIAQYLRWFRIVRCLHFIPAFASMKVQMDLIKGAVVPLLSAVFVLFFSISTVATLVTAVVAEDCRQPDVVGPCGEHFESIWESMYNVFMGTFGGLDFDDLVRPIRSVSPLACIIISVYMTLIYLMMMTVLTAHLCQKAVETASADQVEGRLKKLFQEITGGRHRISLDRFTEALKDPRIKELFEQLDISTEDVRKRARRLFKLIDKNQDKDVEEREFVHGIMRLRGPAKNLKLWEVQWEMQSELSRIRHDQSQIRLEQSETRKILERVFRKKLERS</sequence>
<dbReference type="InterPro" id="IPR011992">
    <property type="entry name" value="EF-hand-dom_pair"/>
</dbReference>
<dbReference type="Gene3D" id="1.10.238.10">
    <property type="entry name" value="EF-hand"/>
    <property type="match status" value="1"/>
</dbReference>
<dbReference type="GO" id="GO:0005509">
    <property type="term" value="F:calcium ion binding"/>
    <property type="evidence" value="ECO:0007669"/>
    <property type="project" value="InterPro"/>
</dbReference>
<evidence type="ECO:0000256" key="2">
    <source>
        <dbReference type="ARBA" id="ARBA00022692"/>
    </source>
</evidence>
<dbReference type="GO" id="GO:0005216">
    <property type="term" value="F:monoatomic ion channel activity"/>
    <property type="evidence" value="ECO:0007669"/>
    <property type="project" value="InterPro"/>
</dbReference>
<feature type="region of interest" description="Disordered" evidence="7">
    <location>
        <begin position="71"/>
        <end position="153"/>
    </location>
</feature>
<feature type="transmembrane region" description="Helical" evidence="8">
    <location>
        <begin position="368"/>
        <end position="391"/>
    </location>
</feature>
<dbReference type="Gene3D" id="1.20.120.350">
    <property type="entry name" value="Voltage-gated potassium channels. Chain C"/>
    <property type="match status" value="1"/>
</dbReference>
<dbReference type="PROSITE" id="PS00018">
    <property type="entry name" value="EF_HAND_1"/>
    <property type="match status" value="1"/>
</dbReference>
<dbReference type="GO" id="GO:0016020">
    <property type="term" value="C:membrane"/>
    <property type="evidence" value="ECO:0007669"/>
    <property type="project" value="UniProtKB-SubCell"/>
</dbReference>
<dbReference type="InterPro" id="IPR027359">
    <property type="entry name" value="Volt_channel_dom_sf"/>
</dbReference>
<organism evidence="10 11">
    <name type="scientific">Symbiodinium natans</name>
    <dbReference type="NCBI Taxonomy" id="878477"/>
    <lineage>
        <taxon>Eukaryota</taxon>
        <taxon>Sar</taxon>
        <taxon>Alveolata</taxon>
        <taxon>Dinophyceae</taxon>
        <taxon>Suessiales</taxon>
        <taxon>Symbiodiniaceae</taxon>
        <taxon>Symbiodinium</taxon>
    </lineage>
</organism>
<feature type="transmembrane region" description="Helical" evidence="8">
    <location>
        <begin position="163"/>
        <end position="181"/>
    </location>
</feature>
<dbReference type="InterPro" id="IPR018247">
    <property type="entry name" value="EF_Hand_1_Ca_BS"/>
</dbReference>
<evidence type="ECO:0000256" key="1">
    <source>
        <dbReference type="ARBA" id="ARBA00004141"/>
    </source>
</evidence>
<feature type="transmembrane region" description="Helical" evidence="8">
    <location>
        <begin position="197"/>
        <end position="215"/>
    </location>
</feature>
<evidence type="ECO:0000256" key="3">
    <source>
        <dbReference type="ARBA" id="ARBA00022837"/>
    </source>
</evidence>
<feature type="coiled-coil region" evidence="6">
    <location>
        <begin position="23"/>
        <end position="54"/>
    </location>
</feature>
<dbReference type="InterPro" id="IPR005821">
    <property type="entry name" value="Ion_trans_dom"/>
</dbReference>
<evidence type="ECO:0000313" key="11">
    <source>
        <dbReference type="Proteomes" id="UP000604046"/>
    </source>
</evidence>
<evidence type="ECO:0000259" key="9">
    <source>
        <dbReference type="PROSITE" id="PS50222"/>
    </source>
</evidence>
<keyword evidence="5 8" id="KW-0472">Membrane</keyword>
<keyword evidence="11" id="KW-1185">Reference proteome</keyword>
<dbReference type="Proteomes" id="UP000604046">
    <property type="component" value="Unassembled WGS sequence"/>
</dbReference>
<evidence type="ECO:0000256" key="6">
    <source>
        <dbReference type="SAM" id="Coils"/>
    </source>
</evidence>
<reference evidence="10" key="1">
    <citation type="submission" date="2021-02" db="EMBL/GenBank/DDBJ databases">
        <authorList>
            <person name="Dougan E. K."/>
            <person name="Rhodes N."/>
            <person name="Thang M."/>
            <person name="Chan C."/>
        </authorList>
    </citation>
    <scope>NUCLEOTIDE SEQUENCE</scope>
</reference>
<comment type="subcellular location">
    <subcellularLocation>
        <location evidence="1">Membrane</location>
        <topology evidence="1">Multi-pass membrane protein</topology>
    </subcellularLocation>
</comment>
<dbReference type="Gene3D" id="1.10.287.70">
    <property type="match status" value="1"/>
</dbReference>
<comment type="caution">
    <text evidence="10">The sequence shown here is derived from an EMBL/GenBank/DDBJ whole genome shotgun (WGS) entry which is preliminary data.</text>
</comment>
<evidence type="ECO:0000256" key="5">
    <source>
        <dbReference type="ARBA" id="ARBA00023136"/>
    </source>
</evidence>
<dbReference type="OrthoDB" id="440206at2759"/>
<accession>A0A812SL13</accession>
<feature type="transmembrane region" description="Helical" evidence="8">
    <location>
        <begin position="295"/>
        <end position="322"/>
    </location>
</feature>
<dbReference type="PROSITE" id="PS50222">
    <property type="entry name" value="EF_HAND_2"/>
    <property type="match status" value="1"/>
</dbReference>
<evidence type="ECO:0000313" key="10">
    <source>
        <dbReference type="EMBL" id="CAE7480635.1"/>
    </source>
</evidence>
<keyword evidence="6" id="KW-0175">Coiled coil</keyword>
<dbReference type="InterPro" id="IPR002048">
    <property type="entry name" value="EF_hand_dom"/>
</dbReference>
<feature type="compositionally biased region" description="Polar residues" evidence="7">
    <location>
        <begin position="78"/>
        <end position="95"/>
    </location>
</feature>
<keyword evidence="3" id="KW-0106">Calcium</keyword>
<dbReference type="SUPFAM" id="SSF47473">
    <property type="entry name" value="EF-hand"/>
    <property type="match status" value="1"/>
</dbReference>
<dbReference type="EMBL" id="CAJNDS010002449">
    <property type="protein sequence ID" value="CAE7480635.1"/>
    <property type="molecule type" value="Genomic_DNA"/>
</dbReference>
<keyword evidence="4 8" id="KW-1133">Transmembrane helix</keyword>
<dbReference type="AlphaFoldDB" id="A0A812SL13"/>
<dbReference type="Pfam" id="PF00520">
    <property type="entry name" value="Ion_trans"/>
    <property type="match status" value="1"/>
</dbReference>
<feature type="compositionally biased region" description="Polar residues" evidence="7">
    <location>
        <begin position="140"/>
        <end position="151"/>
    </location>
</feature>
<evidence type="ECO:0000256" key="4">
    <source>
        <dbReference type="ARBA" id="ARBA00022989"/>
    </source>
</evidence>
<feature type="domain" description="EF-hand" evidence="9">
    <location>
        <begin position="453"/>
        <end position="488"/>
    </location>
</feature>
<name>A0A812SL13_9DINO</name>
<evidence type="ECO:0000256" key="7">
    <source>
        <dbReference type="SAM" id="MobiDB-lite"/>
    </source>
</evidence>
<dbReference type="SUPFAM" id="SSF81324">
    <property type="entry name" value="Voltage-gated potassium channels"/>
    <property type="match status" value="1"/>
</dbReference>